<dbReference type="PROSITE" id="PS50913">
    <property type="entry name" value="GRIP"/>
    <property type="match status" value="1"/>
</dbReference>
<evidence type="ECO:0000256" key="3">
    <source>
        <dbReference type="ARBA" id="ARBA00023054"/>
    </source>
</evidence>
<dbReference type="GO" id="GO:0005794">
    <property type="term" value="C:Golgi apparatus"/>
    <property type="evidence" value="ECO:0007669"/>
    <property type="project" value="UniProtKB-SubCell"/>
</dbReference>
<comment type="subcellular location">
    <subcellularLocation>
        <location evidence="1">Golgi apparatus</location>
    </subcellularLocation>
</comment>
<keyword evidence="8" id="KW-1185">Reference proteome</keyword>
<keyword evidence="3 4" id="KW-0175">Coiled coil</keyword>
<evidence type="ECO:0000313" key="7">
    <source>
        <dbReference type="EMBL" id="KAL1123888.1"/>
    </source>
</evidence>
<feature type="coiled-coil region" evidence="4">
    <location>
        <begin position="24"/>
        <end position="83"/>
    </location>
</feature>
<feature type="coiled-coil region" evidence="4">
    <location>
        <begin position="128"/>
        <end position="247"/>
    </location>
</feature>
<feature type="domain" description="GRIP" evidence="6">
    <location>
        <begin position="349"/>
        <end position="398"/>
    </location>
</feature>
<feature type="region of interest" description="Disordered" evidence="5">
    <location>
        <begin position="432"/>
        <end position="484"/>
    </location>
</feature>
<evidence type="ECO:0000313" key="8">
    <source>
        <dbReference type="Proteomes" id="UP001558652"/>
    </source>
</evidence>
<evidence type="ECO:0000256" key="5">
    <source>
        <dbReference type="SAM" id="MobiDB-lite"/>
    </source>
</evidence>
<evidence type="ECO:0000259" key="6">
    <source>
        <dbReference type="PROSITE" id="PS50913"/>
    </source>
</evidence>
<feature type="coiled-coil region" evidence="4">
    <location>
        <begin position="277"/>
        <end position="342"/>
    </location>
</feature>
<sequence>MECSGLHSEIQGLNAALVAERTELQKLIVDKVEYNNRYEQLQHLLKEKTGQLEQIECSRDKEVGTLNQEVESLRNQLEYASQLLRVVDRQEAEGQPAVDNTAQVRNSKLCPNGCAETQEELNKITTILLNEQTTNKILRNQIDELAEKLSKSEGKLVTLKQHLVEVEENYSGELMVAREKVADLQARLVHADERVRSSSTAYTSASIRANQQVESLTLQVKSLNEQKEKLEAELSKAEDSVQRQVAAVTNLQAVLHQFQRDKQKDIDFETERIRQVLNESNSKNQELASEIRQLGEQLNEAKKGLAAATRLSEQLDKKSEIIASLKKQVSELTETLKLEEDKVKAAYTNVEGKVDRCLVKNLIVGYLSAPAKNREQVIRVIATVLDLNKEERQKVGLEPATTQQQQSLSEAFIRFLETESQPKPQLLLPLAQPQAERPRSRKTSQASSTGSLLLADELPSLPHFTSVGRSPGSILKDVLKDRNT</sequence>
<comment type="caution">
    <text evidence="7">The sequence shown here is derived from an EMBL/GenBank/DDBJ whole genome shotgun (WGS) entry which is preliminary data.</text>
</comment>
<dbReference type="Proteomes" id="UP001558652">
    <property type="component" value="Unassembled WGS sequence"/>
</dbReference>
<dbReference type="Pfam" id="PF01465">
    <property type="entry name" value="GRIP"/>
    <property type="match status" value="1"/>
</dbReference>
<reference evidence="7 8" key="1">
    <citation type="submission" date="2024-07" db="EMBL/GenBank/DDBJ databases">
        <title>Chromosome-level genome assembly of the water stick insect Ranatra chinensis (Heteroptera: Nepidae).</title>
        <authorList>
            <person name="Liu X."/>
        </authorList>
    </citation>
    <scope>NUCLEOTIDE SEQUENCE [LARGE SCALE GENOMIC DNA]</scope>
    <source>
        <strain evidence="7">Cailab_2021Rc</strain>
        <tissue evidence="7">Muscle</tissue>
    </source>
</reference>
<protein>
    <recommendedName>
        <fullName evidence="6">GRIP domain-containing protein</fullName>
    </recommendedName>
</protein>
<dbReference type="InterPro" id="IPR000237">
    <property type="entry name" value="GRIP_dom"/>
</dbReference>
<organism evidence="7 8">
    <name type="scientific">Ranatra chinensis</name>
    <dbReference type="NCBI Taxonomy" id="642074"/>
    <lineage>
        <taxon>Eukaryota</taxon>
        <taxon>Metazoa</taxon>
        <taxon>Ecdysozoa</taxon>
        <taxon>Arthropoda</taxon>
        <taxon>Hexapoda</taxon>
        <taxon>Insecta</taxon>
        <taxon>Pterygota</taxon>
        <taxon>Neoptera</taxon>
        <taxon>Paraneoptera</taxon>
        <taxon>Hemiptera</taxon>
        <taxon>Heteroptera</taxon>
        <taxon>Panheteroptera</taxon>
        <taxon>Nepomorpha</taxon>
        <taxon>Nepidae</taxon>
        <taxon>Ranatrinae</taxon>
        <taxon>Ranatra</taxon>
    </lineage>
</organism>
<accession>A0ABD0Y956</accession>
<name>A0ABD0Y956_9HEMI</name>
<dbReference type="AlphaFoldDB" id="A0ABD0Y956"/>
<evidence type="ECO:0000256" key="2">
    <source>
        <dbReference type="ARBA" id="ARBA00023034"/>
    </source>
</evidence>
<evidence type="ECO:0000256" key="1">
    <source>
        <dbReference type="ARBA" id="ARBA00004555"/>
    </source>
</evidence>
<gene>
    <name evidence="7" type="ORF">AAG570_001658</name>
</gene>
<proteinExistence type="predicted"/>
<dbReference type="EMBL" id="JBFDAA010000011">
    <property type="protein sequence ID" value="KAL1123888.1"/>
    <property type="molecule type" value="Genomic_DNA"/>
</dbReference>
<dbReference type="PANTHER" id="PTHR18921:SF2">
    <property type="entry name" value="THYROID RECEPTOR-INTERACTING PROTEIN 11"/>
    <property type="match status" value="1"/>
</dbReference>
<evidence type="ECO:0000256" key="4">
    <source>
        <dbReference type="SAM" id="Coils"/>
    </source>
</evidence>
<dbReference type="PANTHER" id="PTHR18921">
    <property type="entry name" value="MYOSIN HEAVY CHAIN - RELATED"/>
    <property type="match status" value="1"/>
</dbReference>
<keyword evidence="2" id="KW-0333">Golgi apparatus</keyword>